<accession>A0A0K0FTX8</accession>
<dbReference type="STRING" id="75913.A0A0K0FTX8"/>
<evidence type="ECO:0000313" key="1">
    <source>
        <dbReference type="Proteomes" id="UP000035680"/>
    </source>
</evidence>
<protein>
    <submittedName>
        <fullName evidence="2">CCHC-type domain-containing protein</fullName>
    </submittedName>
</protein>
<dbReference type="SUPFAM" id="SSF57756">
    <property type="entry name" value="Retrovirus zinc finger-like domains"/>
    <property type="match status" value="1"/>
</dbReference>
<dbReference type="GO" id="GO:0003676">
    <property type="term" value="F:nucleic acid binding"/>
    <property type="evidence" value="ECO:0007669"/>
    <property type="project" value="InterPro"/>
</dbReference>
<sequence>MMFIVTFIEKCLENTMETAEYEGKEWIEEKERRERENKVRQKLECHNCGKHGNLKRGCSKPLVKCQFCKKRRHLIQFCYGKGLDLVENSNSHSSKK</sequence>
<proteinExistence type="predicted"/>
<dbReference type="Gene3D" id="4.10.60.10">
    <property type="entry name" value="Zinc finger, CCHC-type"/>
    <property type="match status" value="1"/>
</dbReference>
<evidence type="ECO:0000313" key="2">
    <source>
        <dbReference type="WBParaSite" id="SVE_1579000.1"/>
    </source>
</evidence>
<dbReference type="WBParaSite" id="SVE_1579000.1">
    <property type="protein sequence ID" value="SVE_1579000.1"/>
    <property type="gene ID" value="SVE_1579000"/>
</dbReference>
<keyword evidence="1" id="KW-1185">Reference proteome</keyword>
<dbReference type="AlphaFoldDB" id="A0A0K0FTX8"/>
<reference evidence="1" key="1">
    <citation type="submission" date="2014-07" db="EMBL/GenBank/DDBJ databases">
        <authorList>
            <person name="Martin A.A"/>
            <person name="De Silva N."/>
        </authorList>
    </citation>
    <scope>NUCLEOTIDE SEQUENCE</scope>
</reference>
<dbReference type="InterPro" id="IPR036875">
    <property type="entry name" value="Znf_CCHC_sf"/>
</dbReference>
<dbReference type="Proteomes" id="UP000035680">
    <property type="component" value="Unassembled WGS sequence"/>
</dbReference>
<reference evidence="2" key="2">
    <citation type="submission" date="2015-08" db="UniProtKB">
        <authorList>
            <consortium name="WormBaseParasite"/>
        </authorList>
    </citation>
    <scope>IDENTIFICATION</scope>
</reference>
<dbReference type="GO" id="GO:0008270">
    <property type="term" value="F:zinc ion binding"/>
    <property type="evidence" value="ECO:0007669"/>
    <property type="project" value="InterPro"/>
</dbReference>
<name>A0A0K0FTX8_STRVS</name>
<organism evidence="1 2">
    <name type="scientific">Strongyloides venezuelensis</name>
    <name type="common">Threadworm</name>
    <dbReference type="NCBI Taxonomy" id="75913"/>
    <lineage>
        <taxon>Eukaryota</taxon>
        <taxon>Metazoa</taxon>
        <taxon>Ecdysozoa</taxon>
        <taxon>Nematoda</taxon>
        <taxon>Chromadorea</taxon>
        <taxon>Rhabditida</taxon>
        <taxon>Tylenchina</taxon>
        <taxon>Panagrolaimomorpha</taxon>
        <taxon>Strongyloidoidea</taxon>
        <taxon>Strongyloididae</taxon>
        <taxon>Strongyloides</taxon>
    </lineage>
</organism>